<dbReference type="Gene3D" id="3.40.50.1240">
    <property type="entry name" value="Phosphoglycerate mutase-like"/>
    <property type="match status" value="1"/>
</dbReference>
<dbReference type="Pfam" id="PF00328">
    <property type="entry name" value="His_Phos_2"/>
    <property type="match status" value="1"/>
</dbReference>
<gene>
    <name evidence="3" type="ORF">WHR41_05236</name>
</gene>
<reference evidence="3 4" key="1">
    <citation type="journal article" date="2020" name="Microbiol. Resour. Announc.">
        <title>Draft Genome Sequence of a Cladosporium Species Isolated from the Mesophotic Ascidian Didemnum maculosum.</title>
        <authorList>
            <person name="Gioti A."/>
            <person name="Siaperas R."/>
            <person name="Nikolaivits E."/>
            <person name="Le Goff G."/>
            <person name="Ouazzani J."/>
            <person name="Kotoulas G."/>
            <person name="Topakas E."/>
        </authorList>
    </citation>
    <scope>NUCLEOTIDE SEQUENCE [LARGE SCALE GENOMIC DNA]</scope>
    <source>
        <strain evidence="3 4">TM138-S3</strain>
    </source>
</reference>
<name>A0AB34KS99_9PEZI</name>
<organism evidence="3 4">
    <name type="scientific">Cladosporium halotolerans</name>
    <dbReference type="NCBI Taxonomy" id="1052096"/>
    <lineage>
        <taxon>Eukaryota</taxon>
        <taxon>Fungi</taxon>
        <taxon>Dikarya</taxon>
        <taxon>Ascomycota</taxon>
        <taxon>Pezizomycotina</taxon>
        <taxon>Dothideomycetes</taxon>
        <taxon>Dothideomycetidae</taxon>
        <taxon>Cladosporiales</taxon>
        <taxon>Cladosporiaceae</taxon>
        <taxon>Cladosporium</taxon>
    </lineage>
</organism>
<evidence type="ECO:0000256" key="1">
    <source>
        <dbReference type="ARBA" id="ARBA00022801"/>
    </source>
</evidence>
<dbReference type="GeneID" id="96006679"/>
<protein>
    <recommendedName>
        <fullName evidence="5">Phosphoglycerate mutase-like protein</fullName>
    </recommendedName>
</protein>
<dbReference type="PANTHER" id="PTHR20963">
    <property type="entry name" value="MULTIPLE INOSITOL POLYPHOSPHATE PHOSPHATASE-RELATED"/>
    <property type="match status" value="1"/>
</dbReference>
<comment type="caution">
    <text evidence="3">The sequence shown here is derived from an EMBL/GenBank/DDBJ whole genome shotgun (WGS) entry which is preliminary data.</text>
</comment>
<keyword evidence="1" id="KW-0378">Hydrolase</keyword>
<dbReference type="InterPro" id="IPR000560">
    <property type="entry name" value="His_Pase_clade-2"/>
</dbReference>
<evidence type="ECO:0000313" key="3">
    <source>
        <dbReference type="EMBL" id="KAL1586446.1"/>
    </source>
</evidence>
<evidence type="ECO:0008006" key="5">
    <source>
        <dbReference type="Google" id="ProtNLM"/>
    </source>
</evidence>
<dbReference type="RefSeq" id="XP_069229551.1">
    <property type="nucleotide sequence ID" value="XM_069373841.1"/>
</dbReference>
<accession>A0AB34KS99</accession>
<feature type="chain" id="PRO_5044212307" description="Phosphoglycerate mutase-like protein" evidence="2">
    <location>
        <begin position="20"/>
        <end position="552"/>
    </location>
</feature>
<dbReference type="InterPro" id="IPR029033">
    <property type="entry name" value="His_PPase_superfam"/>
</dbReference>
<dbReference type="GO" id="GO:0003993">
    <property type="term" value="F:acid phosphatase activity"/>
    <property type="evidence" value="ECO:0007669"/>
    <property type="project" value="TreeGrafter"/>
</dbReference>
<feature type="signal peptide" evidence="2">
    <location>
        <begin position="1"/>
        <end position="19"/>
    </location>
</feature>
<dbReference type="CDD" id="cd07061">
    <property type="entry name" value="HP_HAP_like"/>
    <property type="match status" value="1"/>
</dbReference>
<sequence>MRRTAGLLSALAAGHAVLAQNDSRVDLLTDIDIISRYWGQISPYRDNAADVFGVSDIGLPDGCQIEQAHTLQRHADRLPGDWADDGPNSERFAEKVSNHTKQFPDEGFKGPLAFLNSYRYQLGNDYLTGKGAATEFQAGVSFWNQYGRILYDASLGQLQYNGSYSNGTQRPKPVLRTTNQSRMQNSQINWALGFFGVSYYETPDPMLGFCTDGSLFDTVVIPEGENKNNTLAAYDACFADQVYGIGDIGDNDRIAHWTPLYLADATARLQQYAPEGFQFTVNDTYAMQSTCAYEIAYIASSDLCGLFTEAEWAGFEHAQGIGYYYDYGAGNPTGRAQGLGYAQELLSRLLNQPLTTSNSSANSTLDSSPETFPLGAPFYADFTHDDIIISVLAALSVDYFRDAPSLRELPLDPERRFRMSRITPFGAKLVTEVIGCADPNPSPVRESRTFYYPSQYGYDASNAPHKFVRMRLNNGLVPLDSIRGGRCEGRSDGMCELSDFVASQAGAEELANYNFACFANYTLSEPLDGHDYDGRVDESTPGVVVHPGRLDE</sequence>
<dbReference type="Proteomes" id="UP000803884">
    <property type="component" value="Unassembled WGS sequence"/>
</dbReference>
<dbReference type="SUPFAM" id="SSF53254">
    <property type="entry name" value="Phosphoglycerate mutase-like"/>
    <property type="match status" value="1"/>
</dbReference>
<dbReference type="PANTHER" id="PTHR20963:SF43">
    <property type="entry name" value="PUTATIVE (AFU_ORTHOLOGUE AFUA_7G01240)-RELATED"/>
    <property type="match status" value="1"/>
</dbReference>
<dbReference type="EMBL" id="JAAQHG020000014">
    <property type="protein sequence ID" value="KAL1586446.1"/>
    <property type="molecule type" value="Genomic_DNA"/>
</dbReference>
<dbReference type="AlphaFoldDB" id="A0AB34KS99"/>
<keyword evidence="2" id="KW-0732">Signal</keyword>
<proteinExistence type="predicted"/>
<keyword evidence="4" id="KW-1185">Reference proteome</keyword>
<evidence type="ECO:0000256" key="2">
    <source>
        <dbReference type="SAM" id="SignalP"/>
    </source>
</evidence>
<evidence type="ECO:0000313" key="4">
    <source>
        <dbReference type="Proteomes" id="UP000803884"/>
    </source>
</evidence>